<comment type="caution">
    <text evidence="1">The sequence shown here is derived from an EMBL/GenBank/DDBJ whole genome shotgun (WGS) entry which is preliminary data.</text>
</comment>
<protein>
    <submittedName>
        <fullName evidence="1">Uncharacterized protein</fullName>
    </submittedName>
</protein>
<dbReference type="SUPFAM" id="SSF52540">
    <property type="entry name" value="P-loop containing nucleoside triphosphate hydrolases"/>
    <property type="match status" value="1"/>
</dbReference>
<proteinExistence type="predicted"/>
<gene>
    <name evidence="1" type="ORF">IHE71_19695</name>
</gene>
<dbReference type="InterPro" id="IPR027417">
    <property type="entry name" value="P-loop_NTPase"/>
</dbReference>
<dbReference type="EMBL" id="JADAQT010000106">
    <property type="protein sequence ID" value="MBE1877917.1"/>
    <property type="molecule type" value="Genomic_DNA"/>
</dbReference>
<dbReference type="Proteomes" id="UP000625527">
    <property type="component" value="Unassembled WGS sequence"/>
</dbReference>
<evidence type="ECO:0000313" key="2">
    <source>
        <dbReference type="Proteomes" id="UP000625527"/>
    </source>
</evidence>
<name>A0ABR9N2P5_9MICO</name>
<evidence type="ECO:0000313" key="1">
    <source>
        <dbReference type="EMBL" id="MBE1877917.1"/>
    </source>
</evidence>
<dbReference type="RefSeq" id="WP_192864467.1">
    <property type="nucleotide sequence ID" value="NZ_JADAQT010000106.1"/>
</dbReference>
<sequence length="335" mass="35572">MESRSCVEARLAPPPSAALHRPAIERLLDDALWTSTTGMTLLRGPRGSGRRTAVALWTQRLVRGGRAVVHVDLSENDAADGEMLGAAVRTGLLFLTGAAPAAPSTAEGWTPEDVAATLDAHEVVLVVDRLGPASGAALRFLDRAARLLRGSHVVALTAMPLRERGPAGAAHVELDLRALRVSADEARWAAVSLGLPLSDRQTRLLTAATAGWPAMFYPALHELHRASVAGDPVTDTLVSVVAATHRAAFLRDAMSDEALAVLVEASRSARFTWHDLEGTGLLSMLPEDFLDRLVDTGVVLEDPTAPDGMLAVEPNLRRALLDAHDDYDAAGSPDR</sequence>
<reference evidence="1 2" key="1">
    <citation type="submission" date="2020-10" db="EMBL/GenBank/DDBJ databases">
        <title>Myceligenerans pegani sp. nov., an endophytic actinomycete isolated from Peganum harmala L. in Xinjiang, China.</title>
        <authorList>
            <person name="Xin L."/>
        </authorList>
    </citation>
    <scope>NUCLEOTIDE SEQUENCE [LARGE SCALE GENOMIC DNA]</scope>
    <source>
        <strain evidence="1 2">TRM65318</strain>
    </source>
</reference>
<organism evidence="1 2">
    <name type="scientific">Myceligenerans pegani</name>
    <dbReference type="NCBI Taxonomy" id="2776917"/>
    <lineage>
        <taxon>Bacteria</taxon>
        <taxon>Bacillati</taxon>
        <taxon>Actinomycetota</taxon>
        <taxon>Actinomycetes</taxon>
        <taxon>Micrococcales</taxon>
        <taxon>Promicromonosporaceae</taxon>
        <taxon>Myceligenerans</taxon>
    </lineage>
</organism>
<keyword evidence="2" id="KW-1185">Reference proteome</keyword>
<accession>A0ABR9N2P5</accession>